<evidence type="ECO:0000256" key="5">
    <source>
        <dbReference type="ARBA" id="ARBA00023136"/>
    </source>
</evidence>
<dbReference type="InterPro" id="IPR032816">
    <property type="entry name" value="VTT_dom"/>
</dbReference>
<gene>
    <name evidence="8" type="ORF">C5F44_12590</name>
</gene>
<evidence type="ECO:0000256" key="6">
    <source>
        <dbReference type="RuleBase" id="RU366058"/>
    </source>
</evidence>
<evidence type="ECO:0000313" key="9">
    <source>
        <dbReference type="Proteomes" id="UP000241362"/>
    </source>
</evidence>
<evidence type="ECO:0000256" key="2">
    <source>
        <dbReference type="ARBA" id="ARBA00022475"/>
    </source>
</evidence>
<comment type="caution">
    <text evidence="8">The sequence shown here is derived from an EMBL/GenBank/DDBJ whole genome shotgun (WGS) entry which is preliminary data.</text>
</comment>
<sequence>MPVRPGAKDTAMPAFWKRLPLLLIVLAAVAGAVLLRDRLSFAALAENRAALLAFRDAHYGQAVAAFVAAYVAIVAFSLPGATVATLTGGFLFGTFPGVLFNVAGASIGAVLIFLAARAGLGAGVAQRVAAQGGAGARLMAALRENEWSVLFLMRLVPAVPFFLANLIPAFTGTRLWPFAVTTFLGILPATLVFTSIGAGLSEVFARGETPDLGVIFAPHVLLPLLGLAALAALPMVLKMFRKGAA</sequence>
<keyword evidence="5 6" id="KW-0472">Membrane</keyword>
<organism evidence="8 9">
    <name type="scientific">Fuscovulum blasticum DSM 2131</name>
    <dbReference type="NCBI Taxonomy" id="1188250"/>
    <lineage>
        <taxon>Bacteria</taxon>
        <taxon>Pseudomonadati</taxon>
        <taxon>Pseudomonadota</taxon>
        <taxon>Alphaproteobacteria</taxon>
        <taxon>Rhodobacterales</taxon>
        <taxon>Paracoccaceae</taxon>
        <taxon>Pseudogemmobacter</taxon>
    </lineage>
</organism>
<feature type="transmembrane region" description="Helical" evidence="6">
    <location>
        <begin position="90"/>
        <end position="116"/>
    </location>
</feature>
<dbReference type="AlphaFoldDB" id="A0A2T4J6V1"/>
<dbReference type="GO" id="GO:0005886">
    <property type="term" value="C:plasma membrane"/>
    <property type="evidence" value="ECO:0007669"/>
    <property type="project" value="UniProtKB-SubCell"/>
</dbReference>
<dbReference type="Proteomes" id="UP000241362">
    <property type="component" value="Unassembled WGS sequence"/>
</dbReference>
<evidence type="ECO:0000256" key="1">
    <source>
        <dbReference type="ARBA" id="ARBA00004651"/>
    </source>
</evidence>
<dbReference type="Pfam" id="PF09335">
    <property type="entry name" value="VTT_dom"/>
    <property type="match status" value="1"/>
</dbReference>
<evidence type="ECO:0000313" key="8">
    <source>
        <dbReference type="EMBL" id="PTE13634.1"/>
    </source>
</evidence>
<feature type="transmembrane region" description="Helical" evidence="6">
    <location>
        <begin position="175"/>
        <end position="196"/>
    </location>
</feature>
<feature type="transmembrane region" description="Helical" evidence="6">
    <location>
        <begin position="147"/>
        <end position="168"/>
    </location>
</feature>
<proteinExistence type="inferred from homology"/>
<keyword evidence="9" id="KW-1185">Reference proteome</keyword>
<feature type="transmembrane region" description="Helical" evidence="6">
    <location>
        <begin position="58"/>
        <end position="78"/>
    </location>
</feature>
<evidence type="ECO:0000256" key="3">
    <source>
        <dbReference type="ARBA" id="ARBA00022692"/>
    </source>
</evidence>
<evidence type="ECO:0000259" key="7">
    <source>
        <dbReference type="Pfam" id="PF09335"/>
    </source>
</evidence>
<dbReference type="EMBL" id="PZKE01000012">
    <property type="protein sequence ID" value="PTE13634.1"/>
    <property type="molecule type" value="Genomic_DNA"/>
</dbReference>
<feature type="domain" description="VTT" evidence="7">
    <location>
        <begin position="82"/>
        <end position="198"/>
    </location>
</feature>
<keyword evidence="3 6" id="KW-0812">Transmembrane</keyword>
<keyword evidence="2 6" id="KW-1003">Cell membrane</keyword>
<accession>A0A2T4J6V1</accession>
<dbReference type="PANTHER" id="PTHR12677:SF59">
    <property type="entry name" value="GOLGI APPARATUS MEMBRANE PROTEIN TVP38-RELATED"/>
    <property type="match status" value="1"/>
</dbReference>
<evidence type="ECO:0000256" key="4">
    <source>
        <dbReference type="ARBA" id="ARBA00022989"/>
    </source>
</evidence>
<dbReference type="InterPro" id="IPR015414">
    <property type="entry name" value="TMEM64"/>
</dbReference>
<dbReference type="PANTHER" id="PTHR12677">
    <property type="entry name" value="GOLGI APPARATUS MEMBRANE PROTEIN TVP38-RELATED"/>
    <property type="match status" value="1"/>
</dbReference>
<reference evidence="8 9" key="1">
    <citation type="submission" date="2018-03" db="EMBL/GenBank/DDBJ databases">
        <title>Rhodobacter blasticus.</title>
        <authorList>
            <person name="Meyer T.E."/>
            <person name="Miller S."/>
            <person name="Lodha T."/>
            <person name="Gandham S."/>
            <person name="Chintalapati S."/>
            <person name="Chintalapati V.R."/>
        </authorList>
    </citation>
    <scope>NUCLEOTIDE SEQUENCE [LARGE SCALE GENOMIC DNA]</scope>
    <source>
        <strain evidence="8 9">DSM 2131</strain>
    </source>
</reference>
<keyword evidence="4 6" id="KW-1133">Transmembrane helix</keyword>
<comment type="similarity">
    <text evidence="6">Belongs to the TVP38/TMEM64 family.</text>
</comment>
<name>A0A2T4J6V1_FUSBL</name>
<protein>
    <recommendedName>
        <fullName evidence="6">TVP38/TMEM64 family membrane protein</fullName>
    </recommendedName>
</protein>
<comment type="subcellular location">
    <subcellularLocation>
        <location evidence="1 6">Cell membrane</location>
        <topology evidence="1 6">Multi-pass membrane protein</topology>
    </subcellularLocation>
</comment>
<feature type="transmembrane region" description="Helical" evidence="6">
    <location>
        <begin position="216"/>
        <end position="237"/>
    </location>
</feature>